<organism evidence="1 2">
    <name type="scientific">Niabella pedocola</name>
    <dbReference type="NCBI Taxonomy" id="1752077"/>
    <lineage>
        <taxon>Bacteria</taxon>
        <taxon>Pseudomonadati</taxon>
        <taxon>Bacteroidota</taxon>
        <taxon>Chitinophagia</taxon>
        <taxon>Chitinophagales</taxon>
        <taxon>Chitinophagaceae</taxon>
        <taxon>Niabella</taxon>
    </lineage>
</organism>
<accession>A0ABS8PNB6</accession>
<sequence>MSSNYEDFIKDGEIVYTGRVEGLTAYPGRNRVKLSWELVSDPKITLCKVFWNNGADSLSVPVKKTGKIDTIQVVVNNLNEGLYSFQVYTYDNEGHSSVKSEIAGVSYGDNYANSIFNRSLKSAKKAPNGKDIWLEWFGAAQQTAVVEVNYTNDGGQPATLLLTERFDNLGRSRGFSNTDTLYNYKPGATFNYRTGFLPGKEAIDTFYTSYKAVTP</sequence>
<dbReference type="EMBL" id="JAJNEC010000004">
    <property type="protein sequence ID" value="MCD2422591.1"/>
    <property type="molecule type" value="Genomic_DNA"/>
</dbReference>
<reference evidence="1 2" key="1">
    <citation type="submission" date="2021-11" db="EMBL/GenBank/DDBJ databases">
        <title>Genomic of Niabella pedocola.</title>
        <authorList>
            <person name="Wu T."/>
        </authorList>
    </citation>
    <scope>NUCLEOTIDE SEQUENCE [LARGE SCALE GENOMIC DNA]</scope>
    <source>
        <strain evidence="1 2">JCM 31011</strain>
    </source>
</reference>
<dbReference type="RefSeq" id="WP_231003721.1">
    <property type="nucleotide sequence ID" value="NZ_JAJNEC010000004.1"/>
</dbReference>
<keyword evidence="2" id="KW-1185">Reference proteome</keyword>
<dbReference type="Gene3D" id="2.60.40.10">
    <property type="entry name" value="Immunoglobulins"/>
    <property type="match status" value="1"/>
</dbReference>
<name>A0ABS8PNB6_9BACT</name>
<dbReference type="Proteomes" id="UP001199816">
    <property type="component" value="Unassembled WGS sequence"/>
</dbReference>
<proteinExistence type="predicted"/>
<comment type="caution">
    <text evidence="1">The sequence shown here is derived from an EMBL/GenBank/DDBJ whole genome shotgun (WGS) entry which is preliminary data.</text>
</comment>
<dbReference type="InterPro" id="IPR036116">
    <property type="entry name" value="FN3_sf"/>
</dbReference>
<evidence type="ECO:0000313" key="2">
    <source>
        <dbReference type="Proteomes" id="UP001199816"/>
    </source>
</evidence>
<gene>
    <name evidence="1" type="ORF">LQ567_07440</name>
</gene>
<dbReference type="Pfam" id="PF16389">
    <property type="entry name" value="DUF4998"/>
    <property type="match status" value="1"/>
</dbReference>
<dbReference type="InterPro" id="IPR013783">
    <property type="entry name" value="Ig-like_fold"/>
</dbReference>
<dbReference type="SUPFAM" id="SSF49265">
    <property type="entry name" value="Fibronectin type III"/>
    <property type="match status" value="1"/>
</dbReference>
<protein>
    <submittedName>
        <fullName evidence="1">DUF4998 domain-containing protein</fullName>
    </submittedName>
</protein>
<evidence type="ECO:0000313" key="1">
    <source>
        <dbReference type="EMBL" id="MCD2422591.1"/>
    </source>
</evidence>